<sequence>MVDQTCCDSGPIIQRNKKLLAHALSIFPPRFIKALESCVTSVPAATPEAPRKPGGVSVDFGSDGSDSRTASLNLRFCDLQKRLQVQQKATSQLSNRVDKLERTDPSNELAQIKLDLDNLECRSRKLNIEVHGVPESQKEDLMMKVNEIAGQMMLPLLNKSDVAAIQTSG</sequence>
<reference evidence="2" key="2">
    <citation type="submission" date="2021-09" db="EMBL/GenBank/DDBJ databases">
        <authorList>
            <person name="Jia N."/>
            <person name="Wang J."/>
            <person name="Shi W."/>
            <person name="Du L."/>
            <person name="Sun Y."/>
            <person name="Zhan W."/>
            <person name="Jiang J."/>
            <person name="Wang Q."/>
            <person name="Zhang B."/>
            <person name="Ji P."/>
            <person name="Sakyi L.B."/>
            <person name="Cui X."/>
            <person name="Yuan T."/>
            <person name="Jiang B."/>
            <person name="Yang W."/>
            <person name="Lam T.T.-Y."/>
            <person name="Chang Q."/>
            <person name="Ding S."/>
            <person name="Wang X."/>
            <person name="Zhu J."/>
            <person name="Ruan X."/>
            <person name="Zhao L."/>
            <person name="Wei J."/>
            <person name="Que T."/>
            <person name="Du C."/>
            <person name="Cheng J."/>
            <person name="Dai P."/>
            <person name="Han X."/>
            <person name="Huang E."/>
            <person name="Gao Y."/>
            <person name="Liu J."/>
            <person name="Shao H."/>
            <person name="Ye R."/>
            <person name="Li L."/>
            <person name="Wei W."/>
            <person name="Wang X."/>
            <person name="Wang C."/>
            <person name="Huo Q."/>
            <person name="Li W."/>
            <person name="Guo W."/>
            <person name="Chen H."/>
            <person name="Chen S."/>
            <person name="Zhou L."/>
            <person name="Zhou L."/>
            <person name="Ni X."/>
            <person name="Tian J."/>
            <person name="Zhou Y."/>
            <person name="Sheng Y."/>
            <person name="Liu T."/>
            <person name="Pan Y."/>
            <person name="Xia L."/>
            <person name="Li J."/>
            <person name="Zhao F."/>
            <person name="Cao W."/>
        </authorList>
    </citation>
    <scope>NUCLEOTIDE SEQUENCE</scope>
    <source>
        <strain evidence="2">Rsan-2018</strain>
        <tissue evidence="2">Larvae</tissue>
    </source>
</reference>
<evidence type="ECO:0000313" key="2">
    <source>
        <dbReference type="EMBL" id="KAH7956872.1"/>
    </source>
</evidence>
<dbReference type="Proteomes" id="UP000821837">
    <property type="component" value="Unassembled WGS sequence"/>
</dbReference>
<proteinExistence type="predicted"/>
<comment type="caution">
    <text evidence="2">The sequence shown here is derived from an EMBL/GenBank/DDBJ whole genome shotgun (WGS) entry which is preliminary data.</text>
</comment>
<keyword evidence="3" id="KW-1185">Reference proteome</keyword>
<organism evidence="2 3">
    <name type="scientific">Rhipicephalus sanguineus</name>
    <name type="common">Brown dog tick</name>
    <name type="synonym">Ixodes sanguineus</name>
    <dbReference type="NCBI Taxonomy" id="34632"/>
    <lineage>
        <taxon>Eukaryota</taxon>
        <taxon>Metazoa</taxon>
        <taxon>Ecdysozoa</taxon>
        <taxon>Arthropoda</taxon>
        <taxon>Chelicerata</taxon>
        <taxon>Arachnida</taxon>
        <taxon>Acari</taxon>
        <taxon>Parasitiformes</taxon>
        <taxon>Ixodida</taxon>
        <taxon>Ixodoidea</taxon>
        <taxon>Ixodidae</taxon>
        <taxon>Rhipicephalinae</taxon>
        <taxon>Rhipicephalus</taxon>
        <taxon>Rhipicephalus</taxon>
    </lineage>
</organism>
<accession>A0A9D4SWW3</accession>
<evidence type="ECO:0000313" key="3">
    <source>
        <dbReference type="Proteomes" id="UP000821837"/>
    </source>
</evidence>
<dbReference type="EMBL" id="JABSTV010001250">
    <property type="protein sequence ID" value="KAH7956872.1"/>
    <property type="molecule type" value="Genomic_DNA"/>
</dbReference>
<feature type="coiled-coil region" evidence="1">
    <location>
        <begin position="83"/>
        <end position="129"/>
    </location>
</feature>
<gene>
    <name evidence="2" type="ORF">HPB52_013074</name>
</gene>
<keyword evidence="1" id="KW-0175">Coiled coil</keyword>
<evidence type="ECO:0000256" key="1">
    <source>
        <dbReference type="SAM" id="Coils"/>
    </source>
</evidence>
<dbReference type="AlphaFoldDB" id="A0A9D4SWW3"/>
<reference evidence="2" key="1">
    <citation type="journal article" date="2020" name="Cell">
        <title>Large-Scale Comparative Analyses of Tick Genomes Elucidate Their Genetic Diversity and Vector Capacities.</title>
        <authorList>
            <consortium name="Tick Genome and Microbiome Consortium (TIGMIC)"/>
            <person name="Jia N."/>
            <person name="Wang J."/>
            <person name="Shi W."/>
            <person name="Du L."/>
            <person name="Sun Y."/>
            <person name="Zhan W."/>
            <person name="Jiang J.F."/>
            <person name="Wang Q."/>
            <person name="Zhang B."/>
            <person name="Ji P."/>
            <person name="Bell-Sakyi L."/>
            <person name="Cui X.M."/>
            <person name="Yuan T.T."/>
            <person name="Jiang B.G."/>
            <person name="Yang W.F."/>
            <person name="Lam T.T."/>
            <person name="Chang Q.C."/>
            <person name="Ding S.J."/>
            <person name="Wang X.J."/>
            <person name="Zhu J.G."/>
            <person name="Ruan X.D."/>
            <person name="Zhao L."/>
            <person name="Wei J.T."/>
            <person name="Ye R.Z."/>
            <person name="Que T.C."/>
            <person name="Du C.H."/>
            <person name="Zhou Y.H."/>
            <person name="Cheng J.X."/>
            <person name="Dai P.F."/>
            <person name="Guo W.B."/>
            <person name="Han X.H."/>
            <person name="Huang E.J."/>
            <person name="Li L.F."/>
            <person name="Wei W."/>
            <person name="Gao Y.C."/>
            <person name="Liu J.Z."/>
            <person name="Shao H.Z."/>
            <person name="Wang X."/>
            <person name="Wang C.C."/>
            <person name="Yang T.C."/>
            <person name="Huo Q.B."/>
            <person name="Li W."/>
            <person name="Chen H.Y."/>
            <person name="Chen S.E."/>
            <person name="Zhou L.G."/>
            <person name="Ni X.B."/>
            <person name="Tian J.H."/>
            <person name="Sheng Y."/>
            <person name="Liu T."/>
            <person name="Pan Y.S."/>
            <person name="Xia L.Y."/>
            <person name="Li J."/>
            <person name="Zhao F."/>
            <person name="Cao W.C."/>
        </authorList>
    </citation>
    <scope>NUCLEOTIDE SEQUENCE</scope>
    <source>
        <strain evidence="2">Rsan-2018</strain>
    </source>
</reference>
<protein>
    <submittedName>
        <fullName evidence="2">Uncharacterized protein</fullName>
    </submittedName>
</protein>
<name>A0A9D4SWW3_RHISA</name>